<dbReference type="SUPFAM" id="SSF52540">
    <property type="entry name" value="P-loop containing nucleoside triphosphate hydrolases"/>
    <property type="match status" value="4"/>
</dbReference>
<protein>
    <recommendedName>
        <fullName evidence="16">UvrABC system protein A</fullName>
    </recommendedName>
    <alternativeName>
        <fullName evidence="17">Excinuclease ABC subunit A</fullName>
    </alternativeName>
</protein>
<evidence type="ECO:0000256" key="11">
    <source>
        <dbReference type="ARBA" id="ARBA00022840"/>
    </source>
</evidence>
<dbReference type="PANTHER" id="PTHR43152">
    <property type="entry name" value="UVRABC SYSTEM PROTEIN A"/>
    <property type="match status" value="1"/>
</dbReference>
<keyword evidence="2" id="KW-1003">Cell membrane</keyword>
<dbReference type="InterPro" id="IPR027417">
    <property type="entry name" value="P-loop_NTPase"/>
</dbReference>
<evidence type="ECO:0000313" key="19">
    <source>
        <dbReference type="EMBL" id="WFP07428.1"/>
    </source>
</evidence>
<sequence>MSSQIRIVGARQNNLKNLDLTLATGELVVVTGVSGSGKSSLAFDTLYAEGQRRYVETFSPYARQFLDRMDKPQVDRIEGILPAIAIDQTNPVRSSRSTVGTMTELNDHLKLLFARGARLYCRGCGKVVRRDTPDSIYHSLAERAAVAGDPRLVVTFPIAVPANFTEDEVRGFLEQQGYTRVHAEETAVPRATVAKPAKGAKKAKAAKDAGEERRILHVIQDRFRFAGTERERVMEALDTALRMGAGHLAVYVVNADGDNAHIWKYSDRLHCADCNIEYTDPLPSSFSFNSPLGACEACRGFGRVIGIDFGLVIPDENKTLMEGAIKPWTTPSYKECQDELQKYAPRAGVPLGVPWKSLSEEHKRWVLYGTPDWKGGNDAWKHQWYGVQRFFDWLETKAYKMHVRVLLSKYRSYTPCPTCNGARLKPDALLWRLGTKEEADTVLPPEDGRYQRFMPVGANWSRDQLNNIGGLSIHDVMLLPIERVRRFFDELSFSGALDAATDLLMTEVRARLKFLCDVGLGYLTLDRQSRTLSGGEVQRINLTTALGTSLVNTLFVLDEPSIGLHPRDMHRVVEVMHRLRNAGNTLVVVEHDPQVMVAADRIIDIGPGPGERGGYIVFDGTPKQLRAADTLTGNYLGGRQRVEAPRPMPVAANTPRLLLEGVNAHNLKNVSVELPLGRLVCVTGVSGSGKSTLVQDVLYPALLKQKGKPSESPGAFDRLLGAEQIADVVMVDQTPIGKTARSNPASYVGAFDAIRKLFAQAPLARERAYTAGTFSFNGGDGRCPTCGGTGFEHVEMQFLSDVYLRCPDCDGKRFRPEVLEVRVEHLGKSASIDEVLAMTVSEALDFFKGLRDVQTGLAPLADVGLEYVRLGQPVPTLSGGEAQRLKLAGHLAEAARSGISTAKVAKKGSLFLFDEPTTGLHFDDVARLMRAFRKLLAAGHTLLVIEHNLDVIRAADWLIDLGPEGGDAGGLLIGVGTPQDLMDNPKSHTGAALRDYEVSILPADVVVTSDIDAQEVEQAGLTARIAEPSAVYNDTEASGAGDGTPLQSVMRARRQGNMAIEIRNAREHNLKNISVEIPHDKFTVITGVSGSGKSTLAFDILFNEGQRRYLESLNAYARAIVQPAGKPDVDAIFGIPPTVAIEQRTSRGGRKSTVATMTEIHHFLRLLYVKLGTQYCPDCNVAVEPQNTDQIVARLLRDHKGVHIGLLSPLVTARKGYYTDLAKWAGSKGHTHLRVDGEFIPVAPWPRLDRYKEHTIELPVADVVVDPANEADLRAAVKSALENGQGVMSVVWPVNKLHEALNSDLQQQHFSVKRACPSCGTSFPEPDPRLFSYNSKHGWCTGCFGTGLQLQGFDEEQTGEETAWNAWYEGEAKACTQCDGQRLNRVARAVRWRDKSIAELASLPVSDAHTFFTGLVARGREGEIARDILTEIRGRLNFMQEVGLNYLALDRAAPTLSGGEAQRIRLAAQLGSNLQGVCYVLDEPTIGLHPRDNRILLDALARLEGNGNTLVVVEHDDDTIRRASHVIDIGPGAGIRGGRVVAQGTVEDVMNAPESITGRYLKTPLAHPLQGRRPVEADTPMIEIRGARLHNLRSVDAKIPVGRLSVVTGVSGSGKSTLAREVLLDNLMQAVSQGKAPGWAGCESIKGWEAIDRVLEVDQTPIGKTPRSCPATYVGFWDDVRKQFADTREARMRGWTAARFSFNTGDGRCPICEGQGMRTIEMNFLPDVKVPCDACNGARFNSDTLSVQMRGKNAGELLSMEVDDAIGYFAAHPKIHRPLQLMQDVGLGYLTLGQPSPTLSGGEAQRIKLVTELSKARLTDGLIKTGRASRIPHTLYVLDEPTVGLSMADVEKLIHVLHRLVEAGNTVVVIEHNLDVIAEADWLLDLGPEGGTGGGQLVAEGAPEHVMSLADHSHTGRVLTEFLAHQAR</sequence>
<keyword evidence="12" id="KW-0267">Excision nuclease</keyword>
<evidence type="ECO:0000256" key="7">
    <source>
        <dbReference type="ARBA" id="ARBA00022763"/>
    </source>
</evidence>
<evidence type="ECO:0000256" key="6">
    <source>
        <dbReference type="ARBA" id="ARBA00022741"/>
    </source>
</evidence>
<evidence type="ECO:0000256" key="13">
    <source>
        <dbReference type="ARBA" id="ARBA00023125"/>
    </source>
</evidence>
<comment type="subcellular location">
    <subcellularLocation>
        <location evidence="1">Cytoplasm</location>
    </subcellularLocation>
</comment>
<keyword evidence="4" id="KW-0479">Metal-binding</keyword>
<evidence type="ECO:0000259" key="18">
    <source>
        <dbReference type="PROSITE" id="PS50893"/>
    </source>
</evidence>
<keyword evidence="7" id="KW-0227">DNA damage</keyword>
<dbReference type="Pfam" id="PF17755">
    <property type="entry name" value="UvrA_DNA-bind"/>
    <property type="match status" value="1"/>
</dbReference>
<dbReference type="EMBL" id="CP121261">
    <property type="protein sequence ID" value="WFP07428.1"/>
    <property type="molecule type" value="Genomic_DNA"/>
</dbReference>
<keyword evidence="2" id="KW-0472">Membrane</keyword>
<feature type="domain" description="ABC transporter" evidence="18">
    <location>
        <begin position="652"/>
        <end position="994"/>
    </location>
</feature>
<evidence type="ECO:0000313" key="20">
    <source>
        <dbReference type="Proteomes" id="UP001214170"/>
    </source>
</evidence>
<keyword evidence="14" id="KW-0234">DNA repair</keyword>
<dbReference type="RefSeq" id="WP_268079625.1">
    <property type="nucleotide sequence ID" value="NZ_CP106885.1"/>
</dbReference>
<evidence type="ECO:0000256" key="4">
    <source>
        <dbReference type="ARBA" id="ARBA00022723"/>
    </source>
</evidence>
<evidence type="ECO:0000256" key="10">
    <source>
        <dbReference type="ARBA" id="ARBA00022833"/>
    </source>
</evidence>
<keyword evidence="11" id="KW-0067">ATP-binding</keyword>
<evidence type="ECO:0000256" key="17">
    <source>
        <dbReference type="ARBA" id="ARBA00042156"/>
    </source>
</evidence>
<evidence type="ECO:0000256" key="9">
    <source>
        <dbReference type="ARBA" id="ARBA00022771"/>
    </source>
</evidence>
<evidence type="ECO:0000256" key="12">
    <source>
        <dbReference type="ARBA" id="ARBA00022881"/>
    </source>
</evidence>
<evidence type="ECO:0000256" key="5">
    <source>
        <dbReference type="ARBA" id="ARBA00022737"/>
    </source>
</evidence>
<name>A0ABY8GS85_9BURK</name>
<keyword evidence="5" id="KW-0677">Repeat</keyword>
<dbReference type="InterPro" id="IPR013815">
    <property type="entry name" value="ATP_grasp_subdomain_1"/>
</dbReference>
<dbReference type="Gene3D" id="3.30.1490.20">
    <property type="entry name" value="ATP-grasp fold, A domain"/>
    <property type="match status" value="1"/>
</dbReference>
<dbReference type="InterPro" id="IPR041102">
    <property type="entry name" value="UvrA_inter"/>
</dbReference>
<keyword evidence="8" id="KW-0228">DNA excision</keyword>
<comment type="similarity">
    <text evidence="15">Belongs to the ABC transporter superfamily. UvrA family.</text>
</comment>
<dbReference type="PROSITE" id="PS50893">
    <property type="entry name" value="ABC_TRANSPORTER_2"/>
    <property type="match status" value="1"/>
</dbReference>
<dbReference type="PROSITE" id="PS00211">
    <property type="entry name" value="ABC_TRANSPORTER_1"/>
    <property type="match status" value="2"/>
</dbReference>
<dbReference type="Gene3D" id="1.20.1580.10">
    <property type="entry name" value="ABC transporter ATPase like domain"/>
    <property type="match status" value="3"/>
</dbReference>
<evidence type="ECO:0000256" key="15">
    <source>
        <dbReference type="ARBA" id="ARBA00038000"/>
    </source>
</evidence>
<keyword evidence="3" id="KW-0963">Cytoplasm</keyword>
<evidence type="ECO:0000256" key="2">
    <source>
        <dbReference type="ARBA" id="ARBA00022475"/>
    </source>
</evidence>
<keyword evidence="9" id="KW-0863">Zinc-finger</keyword>
<evidence type="ECO:0000256" key="1">
    <source>
        <dbReference type="ARBA" id="ARBA00004496"/>
    </source>
</evidence>
<evidence type="ECO:0000256" key="14">
    <source>
        <dbReference type="ARBA" id="ARBA00023204"/>
    </source>
</evidence>
<keyword evidence="13" id="KW-0238">DNA-binding</keyword>
<keyword evidence="10" id="KW-0862">Zinc</keyword>
<keyword evidence="20" id="KW-1185">Reference proteome</keyword>
<dbReference type="InterPro" id="IPR003593">
    <property type="entry name" value="AAA+_ATPase"/>
</dbReference>
<proteinExistence type="inferred from homology"/>
<dbReference type="PANTHER" id="PTHR43152:SF3">
    <property type="entry name" value="UVRABC SYSTEM PROTEIN A"/>
    <property type="match status" value="1"/>
</dbReference>
<dbReference type="Pfam" id="PF17760">
    <property type="entry name" value="UvrA_inter"/>
    <property type="match status" value="1"/>
</dbReference>
<evidence type="ECO:0000256" key="8">
    <source>
        <dbReference type="ARBA" id="ARBA00022769"/>
    </source>
</evidence>
<dbReference type="Gene3D" id="3.40.50.300">
    <property type="entry name" value="P-loop containing nucleotide triphosphate hydrolases"/>
    <property type="match status" value="5"/>
</dbReference>
<dbReference type="InterPro" id="IPR041552">
    <property type="entry name" value="UvrA_DNA-bd"/>
</dbReference>
<dbReference type="InterPro" id="IPR017871">
    <property type="entry name" value="ABC_transporter-like_CS"/>
</dbReference>
<organism evidence="19 20">
    <name type="scientific">Achromobacter spanius</name>
    <dbReference type="NCBI Taxonomy" id="217203"/>
    <lineage>
        <taxon>Bacteria</taxon>
        <taxon>Pseudomonadati</taxon>
        <taxon>Pseudomonadota</taxon>
        <taxon>Betaproteobacteria</taxon>
        <taxon>Burkholderiales</taxon>
        <taxon>Alcaligenaceae</taxon>
        <taxon>Achromobacter</taxon>
    </lineage>
</organism>
<evidence type="ECO:0000256" key="16">
    <source>
        <dbReference type="ARBA" id="ARBA00039316"/>
    </source>
</evidence>
<dbReference type="Gene3D" id="1.10.8.280">
    <property type="entry name" value="ABC transporter ATPase domain-like"/>
    <property type="match status" value="1"/>
</dbReference>
<accession>A0ABY8GS85</accession>
<dbReference type="NCBIfam" id="TIGR00630">
    <property type="entry name" value="uvra"/>
    <property type="match status" value="1"/>
</dbReference>
<dbReference type="InterPro" id="IPR003439">
    <property type="entry name" value="ABC_transporter-like_ATP-bd"/>
</dbReference>
<dbReference type="Proteomes" id="UP001214170">
    <property type="component" value="Chromosome"/>
</dbReference>
<gene>
    <name evidence="19" type="primary">uvrA</name>
    <name evidence="19" type="ORF">P8T11_24465</name>
</gene>
<keyword evidence="6" id="KW-0547">Nucleotide-binding</keyword>
<dbReference type="Gene3D" id="3.30.190.20">
    <property type="match status" value="1"/>
</dbReference>
<evidence type="ECO:0000256" key="3">
    <source>
        <dbReference type="ARBA" id="ARBA00022490"/>
    </source>
</evidence>
<dbReference type="SMART" id="SM00382">
    <property type="entry name" value="AAA"/>
    <property type="match status" value="3"/>
</dbReference>
<dbReference type="InterPro" id="IPR004602">
    <property type="entry name" value="UvrA"/>
</dbReference>
<reference evidence="19 20" key="1">
    <citation type="submission" date="2023-03" db="EMBL/GenBank/DDBJ databases">
        <title>Achromobacter spanius LIG8.</title>
        <authorList>
            <person name="Shrestha S."/>
        </authorList>
    </citation>
    <scope>NUCLEOTIDE SEQUENCE [LARGE SCALE GENOMIC DNA]</scope>
    <source>
        <strain evidence="19 20">LIG8</strain>
    </source>
</reference>